<dbReference type="Gene3D" id="3.40.50.720">
    <property type="entry name" value="NAD(P)-binding Rossmann-like Domain"/>
    <property type="match status" value="1"/>
</dbReference>
<evidence type="ECO:0000313" key="3">
    <source>
        <dbReference type="EMBL" id="TDX29724.1"/>
    </source>
</evidence>
<accession>A0A4R8FTD9</accession>
<dbReference type="InterPro" id="IPR036291">
    <property type="entry name" value="NAD(P)-bd_dom_sf"/>
</dbReference>
<evidence type="ECO:0000313" key="4">
    <source>
        <dbReference type="Proteomes" id="UP000295484"/>
    </source>
</evidence>
<organism evidence="3 4">
    <name type="scientific">Rhodovulum visakhapatnamense</name>
    <dbReference type="NCBI Taxonomy" id="364297"/>
    <lineage>
        <taxon>Bacteria</taxon>
        <taxon>Pseudomonadati</taxon>
        <taxon>Pseudomonadota</taxon>
        <taxon>Alphaproteobacteria</taxon>
        <taxon>Rhodobacterales</taxon>
        <taxon>Paracoccaceae</taxon>
        <taxon>Rhodovulum</taxon>
    </lineage>
</organism>
<dbReference type="Proteomes" id="UP000295484">
    <property type="component" value="Unassembled WGS sequence"/>
</dbReference>
<keyword evidence="2" id="KW-0560">Oxidoreductase</keyword>
<protein>
    <submittedName>
        <fullName evidence="3">NAD(P)-dependent dehydrogenase (Short-subunit alcohol dehydrogenase family)</fullName>
    </submittedName>
</protein>
<dbReference type="GO" id="GO:0016491">
    <property type="term" value="F:oxidoreductase activity"/>
    <property type="evidence" value="ECO:0007669"/>
    <property type="project" value="UniProtKB-KW"/>
</dbReference>
<name>A0A4R8FTD9_9RHOB</name>
<comment type="caution">
    <text evidence="3">The sequence shown here is derived from an EMBL/GenBank/DDBJ whole genome shotgun (WGS) entry which is preliminary data.</text>
</comment>
<dbReference type="SUPFAM" id="SSF51735">
    <property type="entry name" value="NAD(P)-binding Rossmann-fold domains"/>
    <property type="match status" value="1"/>
</dbReference>
<dbReference type="Pfam" id="PF00106">
    <property type="entry name" value="adh_short"/>
    <property type="match status" value="1"/>
</dbReference>
<dbReference type="PANTHER" id="PTHR43639">
    <property type="entry name" value="OXIDOREDUCTASE, SHORT-CHAIN DEHYDROGENASE/REDUCTASE FAMILY (AFU_ORTHOLOGUE AFUA_5G02870)"/>
    <property type="match status" value="1"/>
</dbReference>
<reference evidence="3 4" key="1">
    <citation type="submission" date="2019-03" db="EMBL/GenBank/DDBJ databases">
        <title>Genomic Encyclopedia of Type Strains, Phase IV (KMG-IV): sequencing the most valuable type-strain genomes for metagenomic binning, comparative biology and taxonomic classification.</title>
        <authorList>
            <person name="Goeker M."/>
        </authorList>
    </citation>
    <scope>NUCLEOTIDE SEQUENCE [LARGE SCALE GENOMIC DNA]</scope>
    <source>
        <strain evidence="3 4">JA181</strain>
    </source>
</reference>
<sequence length="258" mass="26122">MTGRALVTGGAPGVVVALAVHLAREGHDVALHCAGDPEVAARTVAEIRALGRVAVALDADLLDEAAASALVPRAAEALGGPMTVLTTAASVFEHDTFSTATRQSWDRHIGANLRAPFVLMQTFAAQAPEAGRDAAGEALSEGLVVNVIDRQVLGPTPDFLTYTLAETGLWALTRTAAQALAPAIRVNAIAVGEALRGTRCADAPYAAFRASTTPVTGRGSEPKGLAGCGDAAAALGYLLAAKAVTGQVICVGDVHLSG</sequence>
<gene>
    <name evidence="3" type="ORF">EV657_108146</name>
</gene>
<dbReference type="AlphaFoldDB" id="A0A4R8FTD9"/>
<dbReference type="PANTHER" id="PTHR43639:SF1">
    <property type="entry name" value="SHORT-CHAIN DEHYDROGENASE_REDUCTASE FAMILY PROTEIN"/>
    <property type="match status" value="1"/>
</dbReference>
<evidence type="ECO:0000256" key="2">
    <source>
        <dbReference type="ARBA" id="ARBA00023002"/>
    </source>
</evidence>
<dbReference type="EMBL" id="SOEB01000008">
    <property type="protein sequence ID" value="TDX29724.1"/>
    <property type="molecule type" value="Genomic_DNA"/>
</dbReference>
<dbReference type="PRINTS" id="PR00081">
    <property type="entry name" value="GDHRDH"/>
</dbReference>
<evidence type="ECO:0000256" key="1">
    <source>
        <dbReference type="ARBA" id="ARBA00006484"/>
    </source>
</evidence>
<dbReference type="InterPro" id="IPR002347">
    <property type="entry name" value="SDR_fam"/>
</dbReference>
<comment type="similarity">
    <text evidence="1">Belongs to the short-chain dehydrogenases/reductases (SDR) family.</text>
</comment>
<proteinExistence type="inferred from homology"/>
<dbReference type="RefSeq" id="WP_134077739.1">
    <property type="nucleotide sequence ID" value="NZ_SOEB01000008.1"/>
</dbReference>